<organism evidence="2 3">
    <name type="scientific">Thiobacillus sedimenti</name>
    <dbReference type="NCBI Taxonomy" id="3110231"/>
    <lineage>
        <taxon>Bacteria</taxon>
        <taxon>Pseudomonadati</taxon>
        <taxon>Pseudomonadota</taxon>
        <taxon>Betaproteobacteria</taxon>
        <taxon>Nitrosomonadales</taxon>
        <taxon>Thiobacillaceae</taxon>
        <taxon>Thiobacillus</taxon>
    </lineage>
</organism>
<feature type="transmembrane region" description="Helical" evidence="1">
    <location>
        <begin position="33"/>
        <end position="53"/>
    </location>
</feature>
<feature type="transmembrane region" description="Helical" evidence="1">
    <location>
        <begin position="198"/>
        <end position="224"/>
    </location>
</feature>
<keyword evidence="1" id="KW-1133">Transmembrane helix</keyword>
<keyword evidence="1" id="KW-0472">Membrane</keyword>
<proteinExistence type="predicted"/>
<keyword evidence="1" id="KW-0812">Transmembrane</keyword>
<gene>
    <name evidence="2" type="ORF">VA613_11890</name>
</gene>
<feature type="transmembrane region" description="Helical" evidence="1">
    <location>
        <begin position="88"/>
        <end position="106"/>
    </location>
</feature>
<name>A0ABZ1CH48_9PROT</name>
<feature type="transmembrane region" description="Helical" evidence="1">
    <location>
        <begin position="60"/>
        <end position="82"/>
    </location>
</feature>
<accession>A0ABZ1CH48</accession>
<evidence type="ECO:0000256" key="1">
    <source>
        <dbReference type="SAM" id="Phobius"/>
    </source>
</evidence>
<sequence length="375" mass="38366">MLPAQVFLALVAFVAALLGALDAGRAATLHLILAVGAMPLIFGAMGHFIPVLTRTHGAPAVPAALAGLALAGGALAVSSFAVPALGTARYVGAGLAASAAALLLAWTRRRRRGMLGRPHPGLAWYEAALACLFVALLAILAGAIWPQHAVALRRLHLHLNTLGFIGLTAWGTLAVLLPTAAGKPDPDAAARLRRDLPWAVAGIALVATGAAWLAPLAAVGAAVLALPLARTATAWLRRYRVELFAWHGASPLLGAAFAGYAISLALGAAAAVRPSLTPTSAFVLAFLLPLVSGAASHLLPVWLRPGRQGDWHAALRSRLGRFAGARALLFCGSGMAAGLGQGWGLPLGGAVMLWFLLQAAAAVVRAKVFEKEVSA</sequence>
<protein>
    <submittedName>
        <fullName evidence="2">Uncharacterized protein</fullName>
    </submittedName>
</protein>
<reference evidence="2 3" key="1">
    <citation type="submission" date="2023-12" db="EMBL/GenBank/DDBJ databases">
        <title>Thiobacillus sedimentum sp. nov., a chemolithoautotrophic sulfur-oxidizing bacterium isolated from freshwater sediment.</title>
        <authorList>
            <person name="Luo J."/>
            <person name="Dai C."/>
        </authorList>
    </citation>
    <scope>NUCLEOTIDE SEQUENCE [LARGE SCALE GENOMIC DNA]</scope>
    <source>
        <strain evidence="2 3">SCUT-2</strain>
    </source>
</reference>
<dbReference type="RefSeq" id="WP_324779230.1">
    <property type="nucleotide sequence ID" value="NZ_CP141769.1"/>
</dbReference>
<keyword evidence="3" id="KW-1185">Reference proteome</keyword>
<evidence type="ECO:0000313" key="2">
    <source>
        <dbReference type="EMBL" id="WRS38698.1"/>
    </source>
</evidence>
<feature type="transmembrane region" description="Helical" evidence="1">
    <location>
        <begin position="281"/>
        <end position="303"/>
    </location>
</feature>
<feature type="transmembrane region" description="Helical" evidence="1">
    <location>
        <begin position="127"/>
        <end position="145"/>
    </location>
</feature>
<feature type="transmembrane region" description="Helical" evidence="1">
    <location>
        <begin position="244"/>
        <end position="269"/>
    </location>
</feature>
<dbReference type="EMBL" id="CP141769">
    <property type="protein sequence ID" value="WRS38698.1"/>
    <property type="molecule type" value="Genomic_DNA"/>
</dbReference>
<dbReference type="Proteomes" id="UP001334732">
    <property type="component" value="Chromosome"/>
</dbReference>
<evidence type="ECO:0000313" key="3">
    <source>
        <dbReference type="Proteomes" id="UP001334732"/>
    </source>
</evidence>
<feature type="transmembrane region" description="Helical" evidence="1">
    <location>
        <begin position="157"/>
        <end position="177"/>
    </location>
</feature>
<feature type="transmembrane region" description="Helical" evidence="1">
    <location>
        <begin position="343"/>
        <end position="364"/>
    </location>
</feature>